<protein>
    <submittedName>
        <fullName evidence="15">DBB family protein</fullName>
    </submittedName>
</protein>
<dbReference type="InterPro" id="IPR010259">
    <property type="entry name" value="S8pro/Inhibitor_I9"/>
</dbReference>
<dbReference type="PROSITE" id="PS00136">
    <property type="entry name" value="SUBTILASE_ASP"/>
    <property type="match status" value="1"/>
</dbReference>
<evidence type="ECO:0000259" key="12">
    <source>
        <dbReference type="Pfam" id="PF00082"/>
    </source>
</evidence>
<evidence type="ECO:0000256" key="11">
    <source>
        <dbReference type="SAM" id="SignalP"/>
    </source>
</evidence>
<accession>A0A976RUL7</accession>
<evidence type="ECO:0000256" key="4">
    <source>
        <dbReference type="ARBA" id="ARBA00022729"/>
    </source>
</evidence>
<evidence type="ECO:0000256" key="7">
    <source>
        <dbReference type="ARBA" id="ARBA00023180"/>
    </source>
</evidence>
<dbReference type="InterPro" id="IPR036852">
    <property type="entry name" value="Peptidase_S8/S53_dom_sf"/>
</dbReference>
<dbReference type="Pfam" id="PF05922">
    <property type="entry name" value="Inhibitor_I9"/>
    <property type="match status" value="1"/>
</dbReference>
<dbReference type="InterPro" id="IPR037045">
    <property type="entry name" value="S8pro/Inhibitor_I9_sf"/>
</dbReference>
<comment type="similarity">
    <text evidence="2 9 10">Belongs to the peptidase S8 family.</text>
</comment>
<feature type="domain" description="Subtilisin-like protease fibronectin type-III" evidence="14">
    <location>
        <begin position="679"/>
        <end position="775"/>
    </location>
</feature>
<dbReference type="Pfam" id="PF17766">
    <property type="entry name" value="fn3_6"/>
    <property type="match status" value="1"/>
</dbReference>
<dbReference type="CDD" id="cd04852">
    <property type="entry name" value="Peptidases_S8_3"/>
    <property type="match status" value="1"/>
</dbReference>
<feature type="active site" description="Charge relay system" evidence="8 9">
    <location>
        <position position="157"/>
    </location>
</feature>
<feature type="active site" description="Charge relay system" evidence="8 9">
    <location>
        <position position="562"/>
    </location>
</feature>
<dbReference type="PROSITE" id="PS51892">
    <property type="entry name" value="SUBTILASE"/>
    <property type="match status" value="1"/>
</dbReference>
<sequence length="785" mass="85849">MMKRKLLISYLLSLILIITSHILFLKERSAEQTDENAESKVYVVYSGKTHQHDVELITSTHHDILSDVLGSKEASEESMIYSYRHGFSGFAAKLTKSQALKIAESDAVIRVIPDHFYKLHTTRSWDYLGLTHHSPSNNNDLLHDANMGDGAIIGIIDTGIWPDHEAFSDKDLGPIPSKWKGTCESGPQFNATKSCNGKIIGARFFYKGFLAEYQKLNNNTAKNMEDPLSPLDVNGHGTYVASIASGSFLPNVSYDGGLGFGTARGGAPRSRLAVYKACWNFERCAYADILKAFDQAIYDGIDVLSISIGLEIPFPAEFDERNAINFASLHAVERGIVVVCAAGNSGPLAHTVSNTAPWILTVAATSIDRSFPAPILLGNNQTLMGEALFTGNDTGFRQLIYPEVSPLQAPRYCDSLKANDTWMAGKIVLCFHTAQKETFFGAISTVQSVGAMGIIVAKNPTKFLDYFTNEFPCLQVSYETGTMILNYIRYTRNPVARLMPSRTYLGKPISAKVAYFSSRGPNSIAQAILKPDVAAPGVNILGAFPPKDPGMGIRHYFLSGTSVATPHVSGIVALLKTLHPQWSPAALKSAIVTTASTTNPFEEPIFSEGDPMKLADPFDIGGGIINPNKARDPGLVYDMGIIDYIHYLCAMNYNSNAIDQLLGKKSTLCPQKELLCILDLNLPSIVIPSLTNSTTTVTRTVSNVGPLFSTYKIIIEPPQGTRIQVNPDVLVFNSKVKKISFTITVESSYEVNTGYYFGSLTWTDGMHEVRSPISVRSEILDSYAY</sequence>
<evidence type="ECO:0000256" key="3">
    <source>
        <dbReference type="ARBA" id="ARBA00022670"/>
    </source>
</evidence>
<feature type="chain" id="PRO_5037146584" evidence="11">
    <location>
        <begin position="31"/>
        <end position="785"/>
    </location>
</feature>
<dbReference type="InterPro" id="IPR045051">
    <property type="entry name" value="SBT"/>
</dbReference>
<dbReference type="FunFam" id="2.60.40.2310:FF:000001">
    <property type="entry name" value="Subtilisin-like protease SBT1.5"/>
    <property type="match status" value="1"/>
</dbReference>
<dbReference type="GO" id="GO:0004252">
    <property type="term" value="F:serine-type endopeptidase activity"/>
    <property type="evidence" value="ECO:0007669"/>
    <property type="project" value="UniProtKB-UniRule"/>
</dbReference>
<evidence type="ECO:0000256" key="2">
    <source>
        <dbReference type="ARBA" id="ARBA00011073"/>
    </source>
</evidence>
<reference evidence="15" key="1">
    <citation type="submission" date="2020-08" db="EMBL/GenBank/DDBJ databases">
        <title>Identification of Transcription Factors in Gymnema sylvestre.</title>
        <authorList>
            <person name="Kalariya K.A."/>
        </authorList>
    </citation>
    <scope>NUCLEOTIDE SEQUENCE</scope>
</reference>
<dbReference type="FunFam" id="3.40.50.200:FF:000006">
    <property type="entry name" value="Subtilisin-like protease SBT1.5"/>
    <property type="match status" value="1"/>
</dbReference>
<dbReference type="FunFam" id="3.50.30.30:FF:000005">
    <property type="entry name" value="subtilisin-like protease SBT1.5"/>
    <property type="match status" value="1"/>
</dbReference>
<organism evidence="15">
    <name type="scientific">Gymnema sylvestre</name>
    <name type="common">Gurmar</name>
    <name type="synonym">Periploca sylvestris</name>
    <dbReference type="NCBI Taxonomy" id="4068"/>
    <lineage>
        <taxon>Eukaryota</taxon>
        <taxon>Viridiplantae</taxon>
        <taxon>Streptophyta</taxon>
        <taxon>Embryophyta</taxon>
        <taxon>Tracheophyta</taxon>
        <taxon>Spermatophyta</taxon>
        <taxon>Magnoliopsida</taxon>
        <taxon>eudicotyledons</taxon>
        <taxon>Gunneridae</taxon>
        <taxon>Pentapetalae</taxon>
        <taxon>asterids</taxon>
        <taxon>lamiids</taxon>
        <taxon>Gentianales</taxon>
        <taxon>Apocynaceae</taxon>
        <taxon>Asclepiadoideae</taxon>
        <taxon>Marsdenieae</taxon>
        <taxon>Gymnema</taxon>
    </lineage>
</organism>
<dbReference type="Gene3D" id="2.60.40.2310">
    <property type="match status" value="1"/>
</dbReference>
<dbReference type="Gene3D" id="3.40.50.200">
    <property type="entry name" value="Peptidase S8/S53 domain"/>
    <property type="match status" value="1"/>
</dbReference>
<dbReference type="Gene3D" id="3.30.70.80">
    <property type="entry name" value="Peptidase S8 propeptide/proteinase inhibitor I9"/>
    <property type="match status" value="1"/>
</dbReference>
<name>A0A976RUL7_GYMSY</name>
<evidence type="ECO:0000256" key="9">
    <source>
        <dbReference type="PROSITE-ProRule" id="PRU01240"/>
    </source>
</evidence>
<evidence type="ECO:0000259" key="14">
    <source>
        <dbReference type="Pfam" id="PF17766"/>
    </source>
</evidence>
<dbReference type="InterPro" id="IPR015500">
    <property type="entry name" value="Peptidase_S8_subtilisin-rel"/>
</dbReference>
<evidence type="ECO:0000256" key="8">
    <source>
        <dbReference type="PIRSR" id="PIRSR615500-1"/>
    </source>
</evidence>
<evidence type="ECO:0000313" key="15">
    <source>
        <dbReference type="EMBL" id="URM60687.1"/>
    </source>
</evidence>
<dbReference type="EMBL" id="MT936823">
    <property type="protein sequence ID" value="URM60687.1"/>
    <property type="molecule type" value="mRNA"/>
</dbReference>
<dbReference type="InterPro" id="IPR023827">
    <property type="entry name" value="Peptidase_S8_Asp-AS"/>
</dbReference>
<evidence type="ECO:0000256" key="10">
    <source>
        <dbReference type="RuleBase" id="RU003355"/>
    </source>
</evidence>
<feature type="active site" description="Charge relay system" evidence="8 9">
    <location>
        <position position="236"/>
    </location>
</feature>
<dbReference type="FunFam" id="3.30.70.80:FF:000002">
    <property type="entry name" value="Subtilisin-like protease SBT5.3"/>
    <property type="match status" value="1"/>
</dbReference>
<feature type="domain" description="Peptidase S8/S53" evidence="12">
    <location>
        <begin position="148"/>
        <end position="598"/>
    </location>
</feature>
<keyword evidence="7" id="KW-0325">Glycoprotein</keyword>
<feature type="signal peptide" evidence="11">
    <location>
        <begin position="1"/>
        <end position="30"/>
    </location>
</feature>
<dbReference type="PROSITE" id="PS00138">
    <property type="entry name" value="SUBTILASE_SER"/>
    <property type="match status" value="1"/>
</dbReference>
<dbReference type="AlphaFoldDB" id="A0A976RUL7"/>
<dbReference type="GO" id="GO:0005576">
    <property type="term" value="C:extracellular region"/>
    <property type="evidence" value="ECO:0007669"/>
    <property type="project" value="UniProtKB-SubCell"/>
</dbReference>
<dbReference type="PANTHER" id="PTHR10795">
    <property type="entry name" value="PROPROTEIN CONVERTASE SUBTILISIN/KEXIN"/>
    <property type="match status" value="1"/>
</dbReference>
<dbReference type="CDD" id="cd02120">
    <property type="entry name" value="PA_subtilisin_like"/>
    <property type="match status" value="1"/>
</dbReference>
<proteinExistence type="evidence at transcript level"/>
<dbReference type="Gene3D" id="3.50.30.30">
    <property type="match status" value="1"/>
</dbReference>
<comment type="subcellular location">
    <subcellularLocation>
        <location evidence="1">Secreted</location>
    </subcellularLocation>
</comment>
<feature type="domain" description="Inhibitor I9" evidence="13">
    <location>
        <begin position="41"/>
        <end position="120"/>
    </location>
</feature>
<dbReference type="InterPro" id="IPR000209">
    <property type="entry name" value="Peptidase_S8/S53_dom"/>
</dbReference>
<dbReference type="InterPro" id="IPR041469">
    <property type="entry name" value="Subtilisin-like_FN3"/>
</dbReference>
<evidence type="ECO:0000256" key="6">
    <source>
        <dbReference type="ARBA" id="ARBA00022825"/>
    </source>
</evidence>
<keyword evidence="6 9" id="KW-0720">Serine protease</keyword>
<keyword evidence="3 9" id="KW-0645">Protease</keyword>
<dbReference type="SUPFAM" id="SSF52743">
    <property type="entry name" value="Subtilisin-like"/>
    <property type="match status" value="1"/>
</dbReference>
<evidence type="ECO:0000256" key="5">
    <source>
        <dbReference type="ARBA" id="ARBA00022801"/>
    </source>
</evidence>
<keyword evidence="5 9" id="KW-0378">Hydrolase</keyword>
<dbReference type="GO" id="GO:0006508">
    <property type="term" value="P:proteolysis"/>
    <property type="evidence" value="ECO:0007669"/>
    <property type="project" value="UniProtKB-KW"/>
</dbReference>
<evidence type="ECO:0000256" key="1">
    <source>
        <dbReference type="ARBA" id="ARBA00004613"/>
    </source>
</evidence>
<dbReference type="Pfam" id="PF00082">
    <property type="entry name" value="Peptidase_S8"/>
    <property type="match status" value="1"/>
</dbReference>
<dbReference type="InterPro" id="IPR034197">
    <property type="entry name" value="Peptidases_S8_3"/>
</dbReference>
<evidence type="ECO:0000259" key="13">
    <source>
        <dbReference type="Pfam" id="PF05922"/>
    </source>
</evidence>
<dbReference type="PRINTS" id="PR00723">
    <property type="entry name" value="SUBTILISIN"/>
</dbReference>
<keyword evidence="4 11" id="KW-0732">Signal</keyword>
<dbReference type="InterPro" id="IPR023828">
    <property type="entry name" value="Peptidase_S8_Ser-AS"/>
</dbReference>